<dbReference type="PANTHER" id="PTHR33053:SF9">
    <property type="entry name" value="AGAP000105-PA"/>
    <property type="match status" value="1"/>
</dbReference>
<reference evidence="1" key="1">
    <citation type="journal article" date="2016" name="Sci. Rep.">
        <title>Molecular characterization of firefly nuptial gifts: a multi-omics approach sheds light on postcopulatory sexual selection.</title>
        <authorList>
            <person name="Al-Wathiqui N."/>
            <person name="Fallon T.R."/>
            <person name="South A."/>
            <person name="Weng J.K."/>
            <person name="Lewis S.M."/>
        </authorList>
    </citation>
    <scope>NUCLEOTIDE SEQUENCE</scope>
</reference>
<accession>A0A1Y1LMP9</accession>
<protein>
    <recommendedName>
        <fullName evidence="2">Transposase domain-containing protein</fullName>
    </recommendedName>
</protein>
<evidence type="ECO:0000313" key="1">
    <source>
        <dbReference type="EMBL" id="JAV73630.1"/>
    </source>
</evidence>
<proteinExistence type="predicted"/>
<dbReference type="PANTHER" id="PTHR33053">
    <property type="entry name" value="PROTEIN, PUTATIVE-RELATED"/>
    <property type="match status" value="1"/>
</dbReference>
<dbReference type="EMBL" id="GEZM01054466">
    <property type="protein sequence ID" value="JAV73634.1"/>
    <property type="molecule type" value="Transcribed_RNA"/>
</dbReference>
<dbReference type="EMBL" id="GEZM01054468">
    <property type="protein sequence ID" value="JAV73630.1"/>
    <property type="molecule type" value="Transcribed_RNA"/>
</dbReference>
<evidence type="ECO:0008006" key="2">
    <source>
        <dbReference type="Google" id="ProtNLM"/>
    </source>
</evidence>
<name>A0A1Y1LMP9_PHOPY</name>
<organism evidence="1">
    <name type="scientific">Photinus pyralis</name>
    <name type="common">Common eastern firefly</name>
    <name type="synonym">Lampyris pyralis</name>
    <dbReference type="NCBI Taxonomy" id="7054"/>
    <lineage>
        <taxon>Eukaryota</taxon>
        <taxon>Metazoa</taxon>
        <taxon>Ecdysozoa</taxon>
        <taxon>Arthropoda</taxon>
        <taxon>Hexapoda</taxon>
        <taxon>Insecta</taxon>
        <taxon>Pterygota</taxon>
        <taxon>Neoptera</taxon>
        <taxon>Endopterygota</taxon>
        <taxon>Coleoptera</taxon>
        <taxon>Polyphaga</taxon>
        <taxon>Elateriformia</taxon>
        <taxon>Elateroidea</taxon>
        <taxon>Lampyridae</taxon>
        <taxon>Lampyrinae</taxon>
        <taxon>Photinus</taxon>
    </lineage>
</organism>
<dbReference type="AlphaFoldDB" id="A0A1Y1LMP9"/>
<sequence length="676" mass="78731">MASRRQSKYRFIQSELDRLDNESHDTLTNPDEFQINETEEVKFDCDDVADGYNQVLVAPHFSQNDSNNEPFNDSDSIKSDDIESRNTVIVSQSQALMSFLRDWSLQYNINHLQLTQLVKGLTRIFPNLNVPTDSRTILKTKRTCDIKQFISSYDGLPAGDFVYFGLENTLSKYLLNEKIKGEILKKRKFELIFNIDGIPVAKSSNKQFWPILCRIYLKNFIVRPFPVAIYYGSTKPVSLSLYLKDLVTELNHLIVNGLRHSNMVINVSVLFFTCDAPARAFIKNIKGHNSISGCERCVEKGRYISRRIIYQQHNCPLRTHGSFVNFSDADHHKNDVHSPLINILGFDIINQFCLDYLHLCCLGIMRKLFHYWCRKDSLGNRIVLLPLRKRQIVSKRMIYYATFVPSEFARKSRSIKDLDRFKGTEFRLFLLYIGPIVLKGILSRDLYNHFLLLHCSVRILCNRELFLENRWIERAKQMLLEFVQLSDTLYGKESCIYNVHSLIHLADDVKCTNLSLDDLSCFYFENYLGYLVAQLRRFNRPLEQIVKRLSEKEFCNIIYEKKVSSEVVFSSRTKVLSFKGFNLKAGGRKDCYVLLKNNRIFKITAIENNYIVGFKSSTLLNFYKDPLESKEVGIFKFLKFSNDTLQYDLESIDTKVFVICNNESYIAIKLLHVSQC</sequence>